<dbReference type="Proteomes" id="UP000535182">
    <property type="component" value="Unassembled WGS sequence"/>
</dbReference>
<gene>
    <name evidence="2" type="ORF">HDF14_004205</name>
</gene>
<keyword evidence="3" id="KW-1185">Reference proteome</keyword>
<dbReference type="InterPro" id="IPR038725">
    <property type="entry name" value="YdaG_split_barrel_FMN-bd"/>
</dbReference>
<protein>
    <submittedName>
        <fullName evidence="2">General stress protein 26</fullName>
    </submittedName>
</protein>
<organism evidence="2 3">
    <name type="scientific">Tunturiibacter gelidiferens</name>
    <dbReference type="NCBI Taxonomy" id="3069689"/>
    <lineage>
        <taxon>Bacteria</taxon>
        <taxon>Pseudomonadati</taxon>
        <taxon>Acidobacteriota</taxon>
        <taxon>Terriglobia</taxon>
        <taxon>Terriglobales</taxon>
        <taxon>Acidobacteriaceae</taxon>
        <taxon>Tunturiibacter</taxon>
    </lineage>
</organism>
<dbReference type="InterPro" id="IPR012349">
    <property type="entry name" value="Split_barrel_FMN-bd"/>
</dbReference>
<accession>A0A9X0QHZ5</accession>
<dbReference type="EMBL" id="JACHEB010000010">
    <property type="protein sequence ID" value="MBB5330570.1"/>
    <property type="molecule type" value="Genomic_DNA"/>
</dbReference>
<sequence>MSEFKQLTGTEGLKKIGSLIEDIPIAMLVTTGEDGSFESRPMATHIKNFDGTVWFLTPLKSEKVHEIKDDSHATLVFSDAANAKYISAKGRAYVSQDRAKIHELWNSMYKAWFPAGEDDPNIAVLRVDITEADYWEASSSKIVRGIKYLAAAATGGKVDVGEAGKAVIA</sequence>
<dbReference type="Gene3D" id="2.30.110.10">
    <property type="entry name" value="Electron Transport, Fmn-binding Protein, Chain A"/>
    <property type="match status" value="1"/>
</dbReference>
<comment type="caution">
    <text evidence="2">The sequence shown here is derived from an EMBL/GenBank/DDBJ whole genome shotgun (WGS) entry which is preliminary data.</text>
</comment>
<dbReference type="PANTHER" id="PTHR34818:SF1">
    <property type="entry name" value="PROTEIN BLI-3"/>
    <property type="match status" value="1"/>
</dbReference>
<dbReference type="InterPro" id="IPR052917">
    <property type="entry name" value="Stress-Dev_Protein"/>
</dbReference>
<dbReference type="PANTHER" id="PTHR34818">
    <property type="entry name" value="PROTEIN BLI-3"/>
    <property type="match status" value="1"/>
</dbReference>
<dbReference type="SUPFAM" id="SSF50475">
    <property type="entry name" value="FMN-binding split barrel"/>
    <property type="match status" value="1"/>
</dbReference>
<name>A0A9X0QHZ5_9BACT</name>
<dbReference type="RefSeq" id="WP_183980098.1">
    <property type="nucleotide sequence ID" value="NZ_JACHEB010000010.1"/>
</dbReference>
<feature type="domain" description="General stress protein FMN-binding split barrel" evidence="1">
    <location>
        <begin position="13"/>
        <end position="159"/>
    </location>
</feature>
<evidence type="ECO:0000313" key="2">
    <source>
        <dbReference type="EMBL" id="MBB5330570.1"/>
    </source>
</evidence>
<dbReference type="AlphaFoldDB" id="A0A9X0QHZ5"/>
<reference evidence="2 3" key="1">
    <citation type="submission" date="2020-08" db="EMBL/GenBank/DDBJ databases">
        <title>Genomic Encyclopedia of Type Strains, Phase IV (KMG-V): Genome sequencing to study the core and pangenomes of soil and plant-associated prokaryotes.</title>
        <authorList>
            <person name="Whitman W."/>
        </authorList>
    </citation>
    <scope>NUCLEOTIDE SEQUENCE [LARGE SCALE GENOMIC DNA]</scope>
    <source>
        <strain evidence="2 3">X5P2</strain>
    </source>
</reference>
<dbReference type="Pfam" id="PF16242">
    <property type="entry name" value="Pyrid_ox_like"/>
    <property type="match status" value="1"/>
</dbReference>
<proteinExistence type="predicted"/>
<evidence type="ECO:0000313" key="3">
    <source>
        <dbReference type="Proteomes" id="UP000535182"/>
    </source>
</evidence>
<evidence type="ECO:0000259" key="1">
    <source>
        <dbReference type="Pfam" id="PF16242"/>
    </source>
</evidence>